<feature type="compositionally biased region" description="Low complexity" evidence="3">
    <location>
        <begin position="258"/>
        <end position="269"/>
    </location>
</feature>
<keyword evidence="6" id="KW-1185">Reference proteome</keyword>
<evidence type="ECO:0000259" key="4">
    <source>
        <dbReference type="PROSITE" id="PS50009"/>
    </source>
</evidence>
<feature type="domain" description="Ras-GEF" evidence="4">
    <location>
        <begin position="21"/>
        <end position="269"/>
    </location>
</feature>
<dbReference type="SMART" id="SM00147">
    <property type="entry name" value="RasGEF"/>
    <property type="match status" value="1"/>
</dbReference>
<evidence type="ECO:0000256" key="1">
    <source>
        <dbReference type="ARBA" id="ARBA00022658"/>
    </source>
</evidence>
<dbReference type="PANTHER" id="PTHR23113">
    <property type="entry name" value="GUANINE NUCLEOTIDE EXCHANGE FACTOR"/>
    <property type="match status" value="1"/>
</dbReference>
<dbReference type="InterPro" id="IPR023578">
    <property type="entry name" value="Ras_GEF_dom_sf"/>
</dbReference>
<name>A0A8D2IUT5_VARKO</name>
<reference evidence="5" key="2">
    <citation type="submission" date="2025-09" db="UniProtKB">
        <authorList>
            <consortium name="Ensembl"/>
        </authorList>
    </citation>
    <scope>IDENTIFICATION</scope>
</reference>
<dbReference type="InterPro" id="IPR008937">
    <property type="entry name" value="Ras-like_GEF"/>
</dbReference>
<protein>
    <recommendedName>
        <fullName evidence="4">Ras-GEF domain-containing protein</fullName>
    </recommendedName>
</protein>
<evidence type="ECO:0000313" key="6">
    <source>
        <dbReference type="Proteomes" id="UP000694545"/>
    </source>
</evidence>
<dbReference type="InterPro" id="IPR036964">
    <property type="entry name" value="RASGEF_cat_dom_sf"/>
</dbReference>
<dbReference type="PROSITE" id="PS50009">
    <property type="entry name" value="RASGEF_CAT"/>
    <property type="match status" value="1"/>
</dbReference>
<keyword evidence="1 2" id="KW-0344">Guanine-nucleotide releasing factor</keyword>
<proteinExistence type="predicted"/>
<dbReference type="GO" id="GO:0007265">
    <property type="term" value="P:Ras protein signal transduction"/>
    <property type="evidence" value="ECO:0007669"/>
    <property type="project" value="TreeGrafter"/>
</dbReference>
<accession>A0A8D2IUT5</accession>
<dbReference type="InterPro" id="IPR001895">
    <property type="entry name" value="RASGEF_cat_dom"/>
</dbReference>
<sequence>GLGDPPKQALLVAAGLFPSRFVDLAGSIGLPSPQELFLRVVPHECLGSLWSQRDKKGHEGDCPTVRATVAQFNLVAKAVVSSCLGDTGLRAAQRARLLEKWIRVAEECLCLRDFSSLYAVVSALHSTPLHRTVTKQPLGGGGGGSAAVPPAGWARGALVRSGPGAPVPLTPPRFPSPPQGVVPYLGTFLKDLVMLDTATRNRLQVRRGAGAAPPGQAWGSRAAACSGFSGPIRLPRWLQNRAVEQHGGRDELEGAVLPSESSSPPYFSF</sequence>
<evidence type="ECO:0000313" key="5">
    <source>
        <dbReference type="Ensembl" id="ENSVKKP00000002920.1"/>
    </source>
</evidence>
<dbReference type="Ensembl" id="ENSVKKT00000002999.1">
    <property type="protein sequence ID" value="ENSVKKP00000002920.1"/>
    <property type="gene ID" value="ENSVKKG00000002281.1"/>
</dbReference>
<dbReference type="AlphaFoldDB" id="A0A8D2IUT5"/>
<dbReference type="PANTHER" id="PTHR23113:SF35">
    <property type="entry name" value="RAL GUANINE NUCLEOTIDE DISSOCIATION STIMULATOR"/>
    <property type="match status" value="1"/>
</dbReference>
<organism evidence="5 6">
    <name type="scientific">Varanus komodoensis</name>
    <name type="common">Komodo dragon</name>
    <dbReference type="NCBI Taxonomy" id="61221"/>
    <lineage>
        <taxon>Eukaryota</taxon>
        <taxon>Metazoa</taxon>
        <taxon>Chordata</taxon>
        <taxon>Craniata</taxon>
        <taxon>Vertebrata</taxon>
        <taxon>Euteleostomi</taxon>
        <taxon>Lepidosauria</taxon>
        <taxon>Squamata</taxon>
        <taxon>Bifurcata</taxon>
        <taxon>Unidentata</taxon>
        <taxon>Episquamata</taxon>
        <taxon>Toxicofera</taxon>
        <taxon>Anguimorpha</taxon>
        <taxon>Paleoanguimorpha</taxon>
        <taxon>Varanoidea</taxon>
        <taxon>Varanidae</taxon>
        <taxon>Varanus</taxon>
    </lineage>
</organism>
<dbReference type="Pfam" id="PF00617">
    <property type="entry name" value="RasGEF"/>
    <property type="match status" value="1"/>
</dbReference>
<dbReference type="Proteomes" id="UP000694545">
    <property type="component" value="Unplaced"/>
</dbReference>
<dbReference type="SUPFAM" id="SSF48366">
    <property type="entry name" value="Ras GEF"/>
    <property type="match status" value="1"/>
</dbReference>
<dbReference type="Gene3D" id="1.10.840.10">
    <property type="entry name" value="Ras guanine-nucleotide exchange factors catalytic domain"/>
    <property type="match status" value="1"/>
</dbReference>
<feature type="region of interest" description="Disordered" evidence="3">
    <location>
        <begin position="248"/>
        <end position="269"/>
    </location>
</feature>
<dbReference type="GO" id="GO:0005085">
    <property type="term" value="F:guanyl-nucleotide exchange factor activity"/>
    <property type="evidence" value="ECO:0007669"/>
    <property type="project" value="UniProtKB-KW"/>
</dbReference>
<evidence type="ECO:0000256" key="3">
    <source>
        <dbReference type="SAM" id="MobiDB-lite"/>
    </source>
</evidence>
<evidence type="ECO:0000256" key="2">
    <source>
        <dbReference type="PROSITE-ProRule" id="PRU00168"/>
    </source>
</evidence>
<reference evidence="5" key="1">
    <citation type="submission" date="2025-08" db="UniProtKB">
        <authorList>
            <consortium name="Ensembl"/>
        </authorList>
    </citation>
    <scope>IDENTIFICATION</scope>
</reference>
<dbReference type="OMA" id="ASCIVPT"/>
<dbReference type="GO" id="GO:0005886">
    <property type="term" value="C:plasma membrane"/>
    <property type="evidence" value="ECO:0007669"/>
    <property type="project" value="TreeGrafter"/>
</dbReference>